<feature type="domain" description="GFO/IDH/MocA-like oxidoreductase" evidence="2">
    <location>
        <begin position="136"/>
        <end position="258"/>
    </location>
</feature>
<dbReference type="Pfam" id="PF01408">
    <property type="entry name" value="GFO_IDH_MocA"/>
    <property type="match status" value="1"/>
</dbReference>
<keyword evidence="4" id="KW-1185">Reference proteome</keyword>
<dbReference type="AlphaFoldDB" id="A0A3A9KDU9"/>
<dbReference type="Pfam" id="PF22725">
    <property type="entry name" value="GFO_IDH_MocA_C3"/>
    <property type="match status" value="1"/>
</dbReference>
<dbReference type="InterPro" id="IPR036291">
    <property type="entry name" value="NAD(P)-bd_dom_sf"/>
</dbReference>
<evidence type="ECO:0000259" key="1">
    <source>
        <dbReference type="Pfam" id="PF01408"/>
    </source>
</evidence>
<dbReference type="InterPro" id="IPR055170">
    <property type="entry name" value="GFO_IDH_MocA-like_dom"/>
</dbReference>
<name>A0A3A9KDU9_9BACI</name>
<dbReference type="PANTHER" id="PTHR43249:SF1">
    <property type="entry name" value="D-GLUCOSIDE 3-DEHYDROGENASE"/>
    <property type="match status" value="1"/>
</dbReference>
<dbReference type="PANTHER" id="PTHR43249">
    <property type="entry name" value="UDP-N-ACETYL-2-AMINO-2-DEOXY-D-GLUCURONATE OXIDASE"/>
    <property type="match status" value="1"/>
</dbReference>
<dbReference type="InterPro" id="IPR000683">
    <property type="entry name" value="Gfo/Idh/MocA-like_OxRdtase_N"/>
</dbReference>
<proteinExistence type="predicted"/>
<dbReference type="EMBL" id="PDOE01000003">
    <property type="protein sequence ID" value="RKL67813.1"/>
    <property type="molecule type" value="Genomic_DNA"/>
</dbReference>
<organism evidence="3 4">
    <name type="scientific">Salipaludibacillus neizhouensis</name>
    <dbReference type="NCBI Taxonomy" id="885475"/>
    <lineage>
        <taxon>Bacteria</taxon>
        <taxon>Bacillati</taxon>
        <taxon>Bacillota</taxon>
        <taxon>Bacilli</taxon>
        <taxon>Bacillales</taxon>
        <taxon>Bacillaceae</taxon>
    </lineage>
</organism>
<sequence>MINVQKDIHWGIIGCGDVTEVKSGPAFQKISHSNLTAVMRRNGELAKDYASRHGVPKWYSDAEQLVADSDVDAIYIATPPAFHKEYTLLAAKYKKPVYVEKPMAMNHLECVEMVKVCKETETPLFVAYYRRALPKFLKIKELIDQGAIGKPCFVKTTQFQKSIEMKDNKEPWRVNPEIAGGGLFFDVASHTLDILDFLLGSIEEAKGFASNQTNAYKAEDIVTGTYLFESGVHGVGTWCFSAYEKEDVNEIVGTKGKLVFSTFGHEPVQLITGSGKQEWEFERPTHIQQPLIQTIVNELRNDGECPSTGETGSRTNWVMEEMTKSYYT</sequence>
<dbReference type="InterPro" id="IPR052515">
    <property type="entry name" value="Gfo/Idh/MocA_Oxidoreductase"/>
</dbReference>
<dbReference type="Gene3D" id="3.40.50.720">
    <property type="entry name" value="NAD(P)-binding Rossmann-like Domain"/>
    <property type="match status" value="1"/>
</dbReference>
<dbReference type="SUPFAM" id="SSF55347">
    <property type="entry name" value="Glyceraldehyde-3-phosphate dehydrogenase-like, C-terminal domain"/>
    <property type="match status" value="1"/>
</dbReference>
<dbReference type="Proteomes" id="UP000281498">
    <property type="component" value="Unassembled WGS sequence"/>
</dbReference>
<evidence type="ECO:0000259" key="2">
    <source>
        <dbReference type="Pfam" id="PF22725"/>
    </source>
</evidence>
<evidence type="ECO:0000313" key="3">
    <source>
        <dbReference type="EMBL" id="RKL67813.1"/>
    </source>
</evidence>
<evidence type="ECO:0000313" key="4">
    <source>
        <dbReference type="Proteomes" id="UP000281498"/>
    </source>
</evidence>
<dbReference type="GO" id="GO:0000166">
    <property type="term" value="F:nucleotide binding"/>
    <property type="evidence" value="ECO:0007669"/>
    <property type="project" value="InterPro"/>
</dbReference>
<gene>
    <name evidence="3" type="ORF">CR203_08375</name>
</gene>
<accession>A0A3A9KDU9</accession>
<protein>
    <submittedName>
        <fullName evidence="3">Oxidoreductase</fullName>
    </submittedName>
</protein>
<dbReference type="OrthoDB" id="9815825at2"/>
<reference evidence="3 4" key="1">
    <citation type="submission" date="2017-10" db="EMBL/GenBank/DDBJ databases">
        <title>Bacillus sp. nov., a halophilic bacterium isolated from a Keqin Lake.</title>
        <authorList>
            <person name="Wang H."/>
        </authorList>
    </citation>
    <scope>NUCLEOTIDE SEQUENCE [LARGE SCALE GENOMIC DNA]</scope>
    <source>
        <strain evidence="3 4">KCTC 13187</strain>
    </source>
</reference>
<feature type="domain" description="Gfo/Idh/MocA-like oxidoreductase N-terminal" evidence="1">
    <location>
        <begin position="8"/>
        <end position="128"/>
    </location>
</feature>
<comment type="caution">
    <text evidence="3">The sequence shown here is derived from an EMBL/GenBank/DDBJ whole genome shotgun (WGS) entry which is preliminary data.</text>
</comment>
<dbReference type="SUPFAM" id="SSF51735">
    <property type="entry name" value="NAD(P)-binding Rossmann-fold domains"/>
    <property type="match status" value="1"/>
</dbReference>
<dbReference type="Gene3D" id="3.30.360.10">
    <property type="entry name" value="Dihydrodipicolinate Reductase, domain 2"/>
    <property type="match status" value="1"/>
</dbReference>